<comment type="cofactor">
    <cofactor evidence="8">
        <name>S-adenosyl-L-methionine</name>
        <dbReference type="ChEBI" id="CHEBI:59789"/>
    </cofactor>
    <text evidence="8">Binds 1 S-adenosyl-L-methionine per subunit.</text>
</comment>
<proteinExistence type="inferred from homology"/>
<feature type="binding site" evidence="8">
    <location>
        <position position="27"/>
    </location>
    <ligand>
        <name>substrate</name>
    </ligand>
</feature>
<feature type="binding site" evidence="8">
    <location>
        <position position="31"/>
    </location>
    <ligand>
        <name>[4Fe-4S] cluster</name>
        <dbReference type="ChEBI" id="CHEBI:49883"/>
        <note>4Fe-4S-S-AdoMet</note>
    </ligand>
</feature>
<dbReference type="Gene3D" id="3.20.20.70">
    <property type="entry name" value="Aldolase class I"/>
    <property type="match status" value="1"/>
</dbReference>
<dbReference type="SUPFAM" id="SSF102114">
    <property type="entry name" value="Radical SAM enzymes"/>
    <property type="match status" value="1"/>
</dbReference>
<feature type="binding site" evidence="8">
    <location>
        <position position="40"/>
    </location>
    <ligand>
        <name>Mg(2+)</name>
        <dbReference type="ChEBI" id="CHEBI:18420"/>
    </ligand>
</feature>
<keyword evidence="2 8" id="KW-0949">S-adenosyl-L-methionine</keyword>
<feature type="binding site" evidence="8">
    <location>
        <begin position="12"/>
        <end position="14"/>
    </location>
    <ligand>
        <name>substrate</name>
    </ligand>
</feature>
<comment type="cofactor">
    <cofactor evidence="8">
        <name>Mg(2+)</name>
        <dbReference type="ChEBI" id="CHEBI:18420"/>
    </cofactor>
</comment>
<evidence type="ECO:0000313" key="11">
    <source>
        <dbReference type="Proteomes" id="UP000198324"/>
    </source>
</evidence>
<keyword evidence="5 8" id="KW-0408">Iron</keyword>
<feature type="binding site" evidence="8">
    <location>
        <position position="38"/>
    </location>
    <ligand>
        <name>[4Fe-4S] cluster</name>
        <dbReference type="ChEBI" id="CHEBI:49883"/>
        <note>4Fe-4S-S-AdoMet</note>
    </ligand>
</feature>
<dbReference type="RefSeq" id="WP_089272797.1">
    <property type="nucleotide sequence ID" value="NZ_FZOC01000002.1"/>
</dbReference>
<dbReference type="GO" id="GO:0016840">
    <property type="term" value="F:carbon-nitrogen lyase activity"/>
    <property type="evidence" value="ECO:0007669"/>
    <property type="project" value="UniProtKB-UniRule"/>
</dbReference>
<dbReference type="PANTHER" id="PTHR42836">
    <property type="entry name" value="7-CARBOXY-7-DEAZAGUANINE SYNTHASE"/>
    <property type="match status" value="1"/>
</dbReference>
<dbReference type="PANTHER" id="PTHR42836:SF1">
    <property type="entry name" value="7-CARBOXY-7-DEAZAGUANINE SYNTHASE"/>
    <property type="match status" value="1"/>
</dbReference>
<name>A0A238Z5C9_9BACT</name>
<sequence length="216" mass="23617">MSLRICEIFKSIQGESTFAGRPCVFVRLVGCNLRCAWCDTAYSHEGGEDLSAEAVLARIDALGGGLPHMLVEFTGGEPLLQPEAVALANRLARDGRTVLVETNGSLDISALHPDVAAIVDMKGPSSGESAKMDTENLERLRARDEVKFVIADRLDWERMLCLLPRIDARRNPVNLSPVPGILAAADLARWMLDADLDARLNLQLHKHIWPAEARGV</sequence>
<comment type="pathway">
    <text evidence="8">Purine metabolism; 7-cyano-7-deazaguanine biosynthesis.</text>
</comment>
<dbReference type="GO" id="GO:0008616">
    <property type="term" value="P:tRNA queuosine(34) biosynthetic process"/>
    <property type="evidence" value="ECO:0007669"/>
    <property type="project" value="UniProtKB-UniRule"/>
</dbReference>
<keyword evidence="1 8" id="KW-0004">4Fe-4S</keyword>
<keyword evidence="11" id="KW-1185">Reference proteome</keyword>
<evidence type="ECO:0000256" key="2">
    <source>
        <dbReference type="ARBA" id="ARBA00022691"/>
    </source>
</evidence>
<keyword evidence="8" id="KW-0671">Queuosine biosynthesis</keyword>
<feature type="binding site" evidence="8">
    <location>
        <begin position="37"/>
        <end position="39"/>
    </location>
    <ligand>
        <name>S-adenosyl-L-methionine</name>
        <dbReference type="ChEBI" id="CHEBI:59789"/>
    </ligand>
</feature>
<dbReference type="Proteomes" id="UP000198324">
    <property type="component" value="Unassembled WGS sequence"/>
</dbReference>
<comment type="catalytic activity">
    <reaction evidence="8">
        <text>6-carboxy-5,6,7,8-tetrahydropterin + H(+) = 7-carboxy-7-carbaguanine + NH4(+)</text>
        <dbReference type="Rhea" id="RHEA:27974"/>
        <dbReference type="ChEBI" id="CHEBI:15378"/>
        <dbReference type="ChEBI" id="CHEBI:28938"/>
        <dbReference type="ChEBI" id="CHEBI:61032"/>
        <dbReference type="ChEBI" id="CHEBI:61036"/>
        <dbReference type="EC" id="4.3.99.3"/>
    </reaction>
</comment>
<dbReference type="GO" id="GO:0051539">
    <property type="term" value="F:4 iron, 4 sulfur cluster binding"/>
    <property type="evidence" value="ECO:0007669"/>
    <property type="project" value="UniProtKB-UniRule"/>
</dbReference>
<dbReference type="OrthoDB" id="9792276at2"/>
<comment type="function">
    <text evidence="8">Catalyzes the complex heterocyclic radical-mediated conversion of 6-carboxy-5,6,7,8-tetrahydropterin (CPH4) to 7-carboxy-7-deazaguanine (CDG), a step common to the biosynthetic pathways of all 7-deazapurine-containing compounds.</text>
</comment>
<dbReference type="InterPro" id="IPR007197">
    <property type="entry name" value="rSAM"/>
</dbReference>
<dbReference type="SFLD" id="SFLDS00029">
    <property type="entry name" value="Radical_SAM"/>
    <property type="match status" value="1"/>
</dbReference>
<keyword evidence="4 8" id="KW-0460">Magnesium</keyword>
<evidence type="ECO:0000256" key="3">
    <source>
        <dbReference type="ARBA" id="ARBA00022723"/>
    </source>
</evidence>
<dbReference type="AlphaFoldDB" id="A0A238Z5C9"/>
<keyword evidence="3 8" id="KW-0479">Metal-binding</keyword>
<dbReference type="InterPro" id="IPR013785">
    <property type="entry name" value="Aldolase_TIM"/>
</dbReference>
<keyword evidence="6 8" id="KW-0411">Iron-sulfur</keyword>
<feature type="binding site" evidence="8">
    <location>
        <position position="35"/>
    </location>
    <ligand>
        <name>[4Fe-4S] cluster</name>
        <dbReference type="ChEBI" id="CHEBI:49883"/>
        <note>4Fe-4S-S-AdoMet</note>
    </ligand>
</feature>
<comment type="cofactor">
    <cofactor evidence="8">
        <name>[4Fe-4S] cluster</name>
        <dbReference type="ChEBI" id="CHEBI:49883"/>
    </cofactor>
    <text evidence="8">Binds 1 [4Fe-4S] cluster. The cluster is coordinated with 3 cysteines and an exchangeable S-adenosyl-L-methionine.</text>
</comment>
<protein>
    <recommendedName>
        <fullName evidence="8">7-carboxy-7-deazaguanine synthase</fullName>
        <shortName evidence="8">CDG synthase</shortName>
        <ecNumber evidence="8">4.3.99.3</ecNumber>
    </recommendedName>
    <alternativeName>
        <fullName evidence="8">Queuosine biosynthesis protein QueE</fullName>
    </alternativeName>
</protein>
<dbReference type="CDD" id="cd01335">
    <property type="entry name" value="Radical_SAM"/>
    <property type="match status" value="1"/>
</dbReference>
<feature type="domain" description="Radical SAM core" evidence="9">
    <location>
        <begin position="18"/>
        <end position="211"/>
    </location>
</feature>
<dbReference type="PIRSF" id="PIRSF000370">
    <property type="entry name" value="QueE"/>
    <property type="match status" value="1"/>
</dbReference>
<dbReference type="Pfam" id="PF04055">
    <property type="entry name" value="Radical_SAM"/>
    <property type="match status" value="1"/>
</dbReference>
<dbReference type="UniPathway" id="UPA00391"/>
<evidence type="ECO:0000256" key="5">
    <source>
        <dbReference type="ARBA" id="ARBA00023004"/>
    </source>
</evidence>
<feature type="binding site" evidence="8">
    <location>
        <position position="76"/>
    </location>
    <ligand>
        <name>S-adenosyl-L-methionine</name>
        <dbReference type="ChEBI" id="CHEBI:59789"/>
    </ligand>
</feature>
<evidence type="ECO:0000313" key="10">
    <source>
        <dbReference type="EMBL" id="SNR78131.1"/>
    </source>
</evidence>
<feature type="binding site" evidence="8">
    <location>
        <position position="74"/>
    </location>
    <ligand>
        <name>substrate</name>
    </ligand>
</feature>
<comment type="caution">
    <text evidence="8">Lacks conserved residue(s) required for the propagation of feature annotation.</text>
</comment>
<dbReference type="HAMAP" id="MF_00917">
    <property type="entry name" value="QueE"/>
    <property type="match status" value="1"/>
</dbReference>
<dbReference type="GO" id="GO:0000287">
    <property type="term" value="F:magnesium ion binding"/>
    <property type="evidence" value="ECO:0007669"/>
    <property type="project" value="UniProtKB-UniRule"/>
</dbReference>
<organism evidence="10 11">
    <name type="scientific">Humidesulfovibrio mexicanus</name>
    <dbReference type="NCBI Taxonomy" id="147047"/>
    <lineage>
        <taxon>Bacteria</taxon>
        <taxon>Pseudomonadati</taxon>
        <taxon>Thermodesulfobacteriota</taxon>
        <taxon>Desulfovibrionia</taxon>
        <taxon>Desulfovibrionales</taxon>
        <taxon>Desulfovibrionaceae</taxon>
        <taxon>Humidesulfovibrio</taxon>
    </lineage>
</organism>
<evidence type="ECO:0000256" key="1">
    <source>
        <dbReference type="ARBA" id="ARBA00022485"/>
    </source>
</evidence>
<comment type="subunit">
    <text evidence="8">Homodimer.</text>
</comment>
<keyword evidence="7 8" id="KW-0456">Lyase</keyword>
<dbReference type="EMBL" id="FZOC01000002">
    <property type="protein sequence ID" value="SNR78131.1"/>
    <property type="molecule type" value="Genomic_DNA"/>
</dbReference>
<dbReference type="InterPro" id="IPR024924">
    <property type="entry name" value="7-CO-7-deazaguanine_synth-like"/>
</dbReference>
<comment type="similarity">
    <text evidence="8">Belongs to the radical SAM superfamily. 7-carboxy-7-deazaguanine synthase family.</text>
</comment>
<evidence type="ECO:0000256" key="6">
    <source>
        <dbReference type="ARBA" id="ARBA00023014"/>
    </source>
</evidence>
<reference evidence="10 11" key="1">
    <citation type="submission" date="2017-06" db="EMBL/GenBank/DDBJ databases">
        <authorList>
            <person name="Kim H.J."/>
            <person name="Triplett B.A."/>
        </authorList>
    </citation>
    <scope>NUCLEOTIDE SEQUENCE [LARGE SCALE GENOMIC DNA]</scope>
    <source>
        <strain evidence="10 11">DSM 13116</strain>
    </source>
</reference>
<evidence type="ECO:0000256" key="4">
    <source>
        <dbReference type="ARBA" id="ARBA00022842"/>
    </source>
</evidence>
<evidence type="ECO:0000256" key="7">
    <source>
        <dbReference type="ARBA" id="ARBA00023239"/>
    </source>
</evidence>
<dbReference type="GO" id="GO:1904047">
    <property type="term" value="F:S-adenosyl-L-methionine binding"/>
    <property type="evidence" value="ECO:0007669"/>
    <property type="project" value="UniProtKB-UniRule"/>
</dbReference>
<evidence type="ECO:0000259" key="9">
    <source>
        <dbReference type="PROSITE" id="PS51918"/>
    </source>
</evidence>
<evidence type="ECO:0000256" key="8">
    <source>
        <dbReference type="HAMAP-Rule" id="MF_00917"/>
    </source>
</evidence>
<accession>A0A238Z5C9</accession>
<dbReference type="InterPro" id="IPR058240">
    <property type="entry name" value="rSAM_sf"/>
</dbReference>
<dbReference type="PROSITE" id="PS51918">
    <property type="entry name" value="RADICAL_SAM"/>
    <property type="match status" value="1"/>
</dbReference>
<gene>
    <name evidence="8" type="primary">queE</name>
    <name evidence="10" type="ORF">SAMN04488503_1237</name>
</gene>
<dbReference type="EC" id="4.3.99.3" evidence="8"/>